<name>A0A975M7Z7_9MICC</name>
<dbReference type="KEGG" id="ajg:KKR91_07375"/>
<dbReference type="AlphaFoldDB" id="A0A975M7Z7"/>
<evidence type="ECO:0000256" key="1">
    <source>
        <dbReference type="SAM" id="MobiDB-lite"/>
    </source>
</evidence>
<gene>
    <name evidence="3" type="ORF">KKR91_07375</name>
</gene>
<proteinExistence type="predicted"/>
<dbReference type="RefSeq" id="WP_210231041.1">
    <property type="nucleotide sequence ID" value="NZ_CP076022.1"/>
</dbReference>
<reference evidence="3 4" key="1">
    <citation type="submission" date="2021-05" db="EMBL/GenBank/DDBJ databases">
        <title>Novel species in genus Arthrobacter.</title>
        <authorList>
            <person name="Zhang G."/>
        </authorList>
    </citation>
    <scope>NUCLEOTIDE SEQUENCE [LARGE SCALE GENOMIC DNA]</scope>
    <source>
        <strain evidence="4">zg-ZUI227</strain>
    </source>
</reference>
<dbReference type="EMBL" id="CP076022">
    <property type="protein sequence ID" value="QWC11364.1"/>
    <property type="molecule type" value="Genomic_DNA"/>
</dbReference>
<feature type="domain" description="YdhG-like" evidence="2">
    <location>
        <begin position="20"/>
        <end position="124"/>
    </location>
</feature>
<keyword evidence="4" id="KW-1185">Reference proteome</keyword>
<sequence length="142" mass="14957">MEPTAASVSDFIDGVTSPPRKRDAHTLVDLMSRITGEQPAMWGPTIVGFGSYHYKYASGREGDAVAAGFSPRKAATTVYLPDGVGAYTAQLARLGAHTTGAGCLYLKDLSKIDLGVLEDIITESYQRVTAGTFGQRAADPGS</sequence>
<dbReference type="Pfam" id="PF08818">
    <property type="entry name" value="DUF1801"/>
    <property type="match status" value="1"/>
</dbReference>
<feature type="region of interest" description="Disordered" evidence="1">
    <location>
        <begin position="1"/>
        <end position="20"/>
    </location>
</feature>
<evidence type="ECO:0000313" key="4">
    <source>
        <dbReference type="Proteomes" id="UP000676885"/>
    </source>
</evidence>
<organism evidence="3 4">
    <name type="scientific">Arthrobacter jiangjiafuii</name>
    <dbReference type="NCBI Taxonomy" id="2817475"/>
    <lineage>
        <taxon>Bacteria</taxon>
        <taxon>Bacillati</taxon>
        <taxon>Actinomycetota</taxon>
        <taxon>Actinomycetes</taxon>
        <taxon>Micrococcales</taxon>
        <taxon>Micrococcaceae</taxon>
        <taxon>Arthrobacter</taxon>
    </lineage>
</organism>
<accession>A0A975M7Z7</accession>
<evidence type="ECO:0000259" key="2">
    <source>
        <dbReference type="Pfam" id="PF08818"/>
    </source>
</evidence>
<evidence type="ECO:0000313" key="3">
    <source>
        <dbReference type="EMBL" id="QWC11364.1"/>
    </source>
</evidence>
<dbReference type="InterPro" id="IPR014922">
    <property type="entry name" value="YdhG-like"/>
</dbReference>
<protein>
    <submittedName>
        <fullName evidence="3">DUF1801 domain-containing protein</fullName>
    </submittedName>
</protein>
<dbReference type="Proteomes" id="UP000676885">
    <property type="component" value="Chromosome"/>
</dbReference>